<dbReference type="AlphaFoldDB" id="A0A1X7HH09"/>
<gene>
    <name evidence="1" type="ORF">SAMN05661091_3432</name>
</gene>
<dbReference type="STRING" id="1313296.SAMN05661091_3432"/>
<protein>
    <submittedName>
        <fullName evidence="1">Uncharacterized protein</fullName>
    </submittedName>
</protein>
<reference evidence="2" key="1">
    <citation type="submission" date="2017-04" db="EMBL/GenBank/DDBJ databases">
        <authorList>
            <person name="Varghese N."/>
            <person name="Submissions S."/>
        </authorList>
    </citation>
    <scope>NUCLEOTIDE SEQUENCE [LARGE SCALE GENOMIC DNA]</scope>
    <source>
        <strain evidence="2">N3/975</strain>
    </source>
</reference>
<sequence>METWVREIITHIAAFSAGATLTFVVQRITLNNSKNYKVNQNKNTVKGDLIGRDKKVGK</sequence>
<evidence type="ECO:0000313" key="1">
    <source>
        <dbReference type="EMBL" id="SMF86580.1"/>
    </source>
</evidence>
<keyword evidence="2" id="KW-1185">Reference proteome</keyword>
<dbReference type="RefSeq" id="WP_208914291.1">
    <property type="nucleotide sequence ID" value="NZ_LT840184.1"/>
</dbReference>
<proteinExistence type="predicted"/>
<accession>A0A1X7HH09</accession>
<organism evidence="1 2">
    <name type="scientific">Paenibacillus uliginis N3/975</name>
    <dbReference type="NCBI Taxonomy" id="1313296"/>
    <lineage>
        <taxon>Bacteria</taxon>
        <taxon>Bacillati</taxon>
        <taxon>Bacillota</taxon>
        <taxon>Bacilli</taxon>
        <taxon>Bacillales</taxon>
        <taxon>Paenibacillaceae</taxon>
        <taxon>Paenibacillus</taxon>
    </lineage>
</organism>
<dbReference type="EMBL" id="LT840184">
    <property type="protein sequence ID" value="SMF86580.1"/>
    <property type="molecule type" value="Genomic_DNA"/>
</dbReference>
<evidence type="ECO:0000313" key="2">
    <source>
        <dbReference type="Proteomes" id="UP000192940"/>
    </source>
</evidence>
<dbReference type="Proteomes" id="UP000192940">
    <property type="component" value="Chromosome I"/>
</dbReference>
<name>A0A1X7HH09_9BACL</name>